<organism evidence="1">
    <name type="scientific">viral metagenome</name>
    <dbReference type="NCBI Taxonomy" id="1070528"/>
    <lineage>
        <taxon>unclassified sequences</taxon>
        <taxon>metagenomes</taxon>
        <taxon>organismal metagenomes</taxon>
    </lineage>
</organism>
<reference evidence="1" key="1">
    <citation type="journal article" date="2020" name="Nature">
        <title>Giant virus diversity and host interactions through global metagenomics.</title>
        <authorList>
            <person name="Schulz F."/>
            <person name="Roux S."/>
            <person name="Paez-Espino D."/>
            <person name="Jungbluth S."/>
            <person name="Walsh D.A."/>
            <person name="Denef V.J."/>
            <person name="McMahon K.D."/>
            <person name="Konstantinidis K.T."/>
            <person name="Eloe-Fadrosh E.A."/>
            <person name="Kyrpides N.C."/>
            <person name="Woyke T."/>
        </authorList>
    </citation>
    <scope>NUCLEOTIDE SEQUENCE</scope>
    <source>
        <strain evidence="1">GVMAG-M-3300025860-25</strain>
    </source>
</reference>
<accession>A0A6C0J6V0</accession>
<dbReference type="EMBL" id="MN740342">
    <property type="protein sequence ID" value="QHU01455.1"/>
    <property type="molecule type" value="Genomic_DNA"/>
</dbReference>
<sequence length="203" mass="24082">MTSNQLTKDYKYRIKCIKKEFEVVSSDVTGHDDCGELVEYTLKNGMVIDSWDASELIKERIWRYKLRVAQKGIYLKGLVHFVDPDFCLQENPILVPITKEEAINDILQNKLKKIVEKYIKYREEKYEKTIENINMLSFEKRNLYWELQDLTKNIYMVFYNNPAIFIKTIKFIFKSDNIISDMLSIVGLDEEELELLKLGLDNE</sequence>
<dbReference type="AlphaFoldDB" id="A0A6C0J6V0"/>
<protein>
    <submittedName>
        <fullName evidence="1">Uncharacterized protein</fullName>
    </submittedName>
</protein>
<proteinExistence type="predicted"/>
<evidence type="ECO:0000313" key="1">
    <source>
        <dbReference type="EMBL" id="QHU01455.1"/>
    </source>
</evidence>
<name>A0A6C0J6V0_9ZZZZ</name>